<gene>
    <name evidence="3" type="ORF">FBUS_07195</name>
</gene>
<evidence type="ECO:0000313" key="4">
    <source>
        <dbReference type="Proteomes" id="UP000728185"/>
    </source>
</evidence>
<accession>A0A8E0S4R8</accession>
<reference evidence="3" key="1">
    <citation type="submission" date="2019-05" db="EMBL/GenBank/DDBJ databases">
        <title>Annotation for the trematode Fasciolopsis buski.</title>
        <authorList>
            <person name="Choi Y.-J."/>
        </authorList>
    </citation>
    <scope>NUCLEOTIDE SEQUENCE</scope>
    <source>
        <strain evidence="3">HT</strain>
        <tissue evidence="3">Whole worm</tissue>
    </source>
</reference>
<dbReference type="EMBL" id="LUCM01003223">
    <property type="protein sequence ID" value="KAA0196150.1"/>
    <property type="molecule type" value="Genomic_DNA"/>
</dbReference>
<evidence type="ECO:0000259" key="2">
    <source>
        <dbReference type="Pfam" id="PF25410"/>
    </source>
</evidence>
<dbReference type="AlphaFoldDB" id="A0A8E0S4R8"/>
<dbReference type="Proteomes" id="UP000728185">
    <property type="component" value="Unassembled WGS sequence"/>
</dbReference>
<keyword evidence="4" id="KW-1185">Reference proteome</keyword>
<dbReference type="Pfam" id="PF25410">
    <property type="entry name" value="PH_34"/>
    <property type="match status" value="1"/>
</dbReference>
<protein>
    <recommendedName>
        <fullName evidence="2">PH-like domain-containing protein</fullName>
    </recommendedName>
</protein>
<feature type="domain" description="PH-like" evidence="2">
    <location>
        <begin position="91"/>
        <end position="179"/>
    </location>
</feature>
<feature type="compositionally biased region" description="Polar residues" evidence="1">
    <location>
        <begin position="55"/>
        <end position="70"/>
    </location>
</feature>
<sequence>MHPVSDSDIQLVVTGKYSHQTDSEFRQSVIITGPNSANEGRKPRAKRLFREKTVDGSSQTRNAVNSTKEPSPTPSMRAPTVSSLQGSDFGHTFYVNLLDVHTLYGRLCVTQLCSRYLKPSKTTDESDSDSRPIALTLSKQWFVVTTIPVRDSSKSKSVLEILLAVPTKSIFAYSFETKRNM</sequence>
<comment type="caution">
    <text evidence="3">The sequence shown here is derived from an EMBL/GenBank/DDBJ whole genome shotgun (WGS) entry which is preliminary data.</text>
</comment>
<dbReference type="InterPro" id="IPR057609">
    <property type="entry name" value="PH_platyhelminthes"/>
</dbReference>
<name>A0A8E0S4R8_9TREM</name>
<organism evidence="3 4">
    <name type="scientific">Fasciolopsis buskii</name>
    <dbReference type="NCBI Taxonomy" id="27845"/>
    <lineage>
        <taxon>Eukaryota</taxon>
        <taxon>Metazoa</taxon>
        <taxon>Spiralia</taxon>
        <taxon>Lophotrochozoa</taxon>
        <taxon>Platyhelminthes</taxon>
        <taxon>Trematoda</taxon>
        <taxon>Digenea</taxon>
        <taxon>Plagiorchiida</taxon>
        <taxon>Echinostomata</taxon>
        <taxon>Echinostomatoidea</taxon>
        <taxon>Fasciolidae</taxon>
        <taxon>Fasciolopsis</taxon>
    </lineage>
</organism>
<feature type="region of interest" description="Disordered" evidence="1">
    <location>
        <begin position="50"/>
        <end position="82"/>
    </location>
</feature>
<evidence type="ECO:0000256" key="1">
    <source>
        <dbReference type="SAM" id="MobiDB-lite"/>
    </source>
</evidence>
<proteinExistence type="predicted"/>
<evidence type="ECO:0000313" key="3">
    <source>
        <dbReference type="EMBL" id="KAA0196150.1"/>
    </source>
</evidence>